<evidence type="ECO:0000313" key="1">
    <source>
        <dbReference type="EMBL" id="EBW6073556.1"/>
    </source>
</evidence>
<protein>
    <submittedName>
        <fullName evidence="1">Uncharacterized protein</fullName>
    </submittedName>
</protein>
<reference evidence="1" key="1">
    <citation type="submission" date="2018-08" db="EMBL/GenBank/DDBJ databases">
        <authorList>
            <person name="Ashton P.M."/>
            <person name="Dallman T."/>
            <person name="Nair S."/>
            <person name="De Pinna E."/>
            <person name="Peters T."/>
            <person name="Grant K."/>
        </authorList>
    </citation>
    <scope>NUCLEOTIDE SEQUENCE</scope>
    <source>
        <strain evidence="1">159694</strain>
    </source>
</reference>
<organism evidence="1">
    <name type="scientific">Salmonella enterica subsp. enterica serovar Schwarzengrund</name>
    <dbReference type="NCBI Taxonomy" id="340190"/>
    <lineage>
        <taxon>Bacteria</taxon>
        <taxon>Pseudomonadati</taxon>
        <taxon>Pseudomonadota</taxon>
        <taxon>Gammaproteobacteria</taxon>
        <taxon>Enterobacterales</taxon>
        <taxon>Enterobacteriaceae</taxon>
        <taxon>Salmonella</taxon>
    </lineage>
</organism>
<gene>
    <name evidence="1" type="ORF">A4K93_00595</name>
</gene>
<proteinExistence type="predicted"/>
<sequence length="191" mass="21463">MNLYRIGFYRNEMPESVLVVLAENEEQAKSFWPVSAERPAVACCYDGAVSTPMVTPGVVLKQGRWDDYSHPGLEFVSESARHTWNLTTGKTRVYFGHQAKQPSLIKLYLVYSDVATEDYVDTGIIVGATTPEAAFAHWDGDKPGIVSVCELPLEAGLVTNIKCEQGQELTWMRQDYLTETTFEYTPRKVTQ</sequence>
<dbReference type="EMBL" id="AAHHJZ010000001">
    <property type="protein sequence ID" value="EBW6073556.1"/>
    <property type="molecule type" value="Genomic_DNA"/>
</dbReference>
<comment type="caution">
    <text evidence="1">The sequence shown here is derived from an EMBL/GenBank/DDBJ whole genome shotgun (WGS) entry which is preliminary data.</text>
</comment>
<name>A0A5W3ES63_SALET</name>
<dbReference type="AlphaFoldDB" id="A0A5W3ES63"/>
<accession>A0A5W3ES63</accession>